<dbReference type="InterPro" id="IPR012337">
    <property type="entry name" value="RNaseH-like_sf"/>
</dbReference>
<dbReference type="AlphaFoldDB" id="A0A7T8KCI4"/>
<dbReference type="PANTHER" id="PTHR46289:SF14">
    <property type="entry name" value="DUF4371 DOMAIN-CONTAINING PROTEIN"/>
    <property type="match status" value="1"/>
</dbReference>
<dbReference type="OrthoDB" id="6356500at2759"/>
<dbReference type="EMBL" id="CP045893">
    <property type="protein sequence ID" value="QQP53400.1"/>
    <property type="molecule type" value="Genomic_DNA"/>
</dbReference>
<reference evidence="3" key="1">
    <citation type="submission" date="2021-01" db="EMBL/GenBank/DDBJ databases">
        <title>Caligus Genome Assembly.</title>
        <authorList>
            <person name="Gallardo-Escarate C."/>
        </authorList>
    </citation>
    <scope>NUCLEOTIDE SEQUENCE [LARGE SCALE GENOMIC DNA]</scope>
</reference>
<proteinExistence type="predicted"/>
<feature type="domain" description="HAT C-terminal dimerisation" evidence="1">
    <location>
        <begin position="346"/>
        <end position="405"/>
    </location>
</feature>
<evidence type="ECO:0000313" key="2">
    <source>
        <dbReference type="EMBL" id="QQP53400.1"/>
    </source>
</evidence>
<dbReference type="PANTHER" id="PTHR46289">
    <property type="entry name" value="52 KDA REPRESSOR OF THE INHIBITOR OF THE PROTEIN KINASE-LIKE PROTEIN-RELATED"/>
    <property type="match status" value="1"/>
</dbReference>
<gene>
    <name evidence="2" type="ORF">FKW44_005871</name>
</gene>
<dbReference type="InterPro" id="IPR008906">
    <property type="entry name" value="HATC_C_dom"/>
</dbReference>
<dbReference type="Proteomes" id="UP000595437">
    <property type="component" value="Chromosome 4"/>
</dbReference>
<dbReference type="Pfam" id="PF05699">
    <property type="entry name" value="Dimer_Tnp_hAT"/>
    <property type="match status" value="1"/>
</dbReference>
<keyword evidence="3" id="KW-1185">Reference proteome</keyword>
<sequence length="426" mass="48837">MSGMYKGLQARLRAHNEKALYVHCKAHCLNLVLVEASKSNKHFVTFFDIVEKLHTFCSASTKRHVALVKWQKTLYPGERVLELQKLSDTRWACREAALKALKSNMNAIFKLLGDIIDKEDPPDLARGDAEMLRHAIDFVFLLCLEITNPVFFQTAVASNDLQKEGLNPSTAYKVIDGLLHTLNIMRSEERFTEIFGLATEKAKSLGIEVPTVVPGQQRTRKVPKRLLDNPAVSQVGHQFESVEAYFRCTVYYTFLQSMIGELNRRFKGDQDKATPTDKIIRSFHSLTVHAEWTRQLNPEAKEAVHTLCDFYGEDEDRLLAELKVFHASFPSKDLKEIFEILRENNGQRSFPAFSKMIKIYATLPVTTASVERSFSKLSLIKNKLRSLCGEERLSDLMLISIEQDLEINHREVIRIYKEMAPRRMLL</sequence>
<dbReference type="GO" id="GO:0046983">
    <property type="term" value="F:protein dimerization activity"/>
    <property type="evidence" value="ECO:0007669"/>
    <property type="project" value="InterPro"/>
</dbReference>
<dbReference type="InterPro" id="IPR052958">
    <property type="entry name" value="IFN-induced_PKR_regulator"/>
</dbReference>
<dbReference type="SUPFAM" id="SSF53098">
    <property type="entry name" value="Ribonuclease H-like"/>
    <property type="match status" value="1"/>
</dbReference>
<accession>A0A7T8KCI4</accession>
<protein>
    <recommendedName>
        <fullName evidence="1">HAT C-terminal dimerisation domain-containing protein</fullName>
    </recommendedName>
</protein>
<evidence type="ECO:0000259" key="1">
    <source>
        <dbReference type="Pfam" id="PF05699"/>
    </source>
</evidence>
<name>A0A7T8KCI4_CALRO</name>
<organism evidence="2 3">
    <name type="scientific">Caligus rogercresseyi</name>
    <name type="common">Sea louse</name>
    <dbReference type="NCBI Taxonomy" id="217165"/>
    <lineage>
        <taxon>Eukaryota</taxon>
        <taxon>Metazoa</taxon>
        <taxon>Ecdysozoa</taxon>
        <taxon>Arthropoda</taxon>
        <taxon>Crustacea</taxon>
        <taxon>Multicrustacea</taxon>
        <taxon>Hexanauplia</taxon>
        <taxon>Copepoda</taxon>
        <taxon>Siphonostomatoida</taxon>
        <taxon>Caligidae</taxon>
        <taxon>Caligus</taxon>
    </lineage>
</organism>
<evidence type="ECO:0000313" key="3">
    <source>
        <dbReference type="Proteomes" id="UP000595437"/>
    </source>
</evidence>